<keyword evidence="11" id="KW-1185">Reference proteome</keyword>
<evidence type="ECO:0000256" key="3">
    <source>
        <dbReference type="ARBA" id="ARBA00022553"/>
    </source>
</evidence>
<sequence length="280" mass="30368">MGQPVLLSLLVLLAVAQGVVLAYWAIRDRRFRSAHRAARHLHSADTHAGRLALVGEIAGSIAHEISQPLSAILTNADAAENLLGEPDPPLDEIRRMLADIRRDDLRANDIVRHLHSLLKRRELQTTMLDLNEVAATALSLIQPVARKRLVTVRSCLDPMLPPVRGDAIHLEQVLLNLMMNAMDAMASNTANGAAERILDVTTDRYDKYSAAITVTDTGPGIAAAYRPRIFDSFFSTKQEGMGLGLAIARTIVHAHGGKIWQEGTSAGGAAFKFTIPLQAA</sequence>
<accession>A0A829YEB1</accession>
<dbReference type="AlphaFoldDB" id="A0A829YEB1"/>
<evidence type="ECO:0000256" key="7">
    <source>
        <dbReference type="ARBA" id="ARBA00022840"/>
    </source>
</evidence>
<dbReference type="InterPro" id="IPR004358">
    <property type="entry name" value="Sig_transdc_His_kin-like_C"/>
</dbReference>
<gene>
    <name evidence="10" type="ORF">GCM10011487_30220</name>
</gene>
<evidence type="ECO:0000259" key="9">
    <source>
        <dbReference type="PROSITE" id="PS50109"/>
    </source>
</evidence>
<dbReference type="Proteomes" id="UP000445000">
    <property type="component" value="Unassembled WGS sequence"/>
</dbReference>
<dbReference type="Gene3D" id="3.30.565.10">
    <property type="entry name" value="Histidine kinase-like ATPase, C-terminal domain"/>
    <property type="match status" value="1"/>
</dbReference>
<evidence type="ECO:0000256" key="6">
    <source>
        <dbReference type="ARBA" id="ARBA00022777"/>
    </source>
</evidence>
<dbReference type="InterPro" id="IPR003661">
    <property type="entry name" value="HisK_dim/P_dom"/>
</dbReference>
<comment type="catalytic activity">
    <reaction evidence="1">
        <text>ATP + protein L-histidine = ADP + protein N-phospho-L-histidine.</text>
        <dbReference type="EC" id="2.7.13.3"/>
    </reaction>
</comment>
<keyword evidence="6" id="KW-0418">Kinase</keyword>
<evidence type="ECO:0000256" key="2">
    <source>
        <dbReference type="ARBA" id="ARBA00012438"/>
    </source>
</evidence>
<dbReference type="Pfam" id="PF02518">
    <property type="entry name" value="HATPase_c"/>
    <property type="match status" value="1"/>
</dbReference>
<keyword evidence="4" id="KW-0808">Transferase</keyword>
<name>A0A829YEB1_9GAMM</name>
<keyword evidence="8" id="KW-0902">Two-component regulatory system</keyword>
<keyword evidence="7" id="KW-0067">ATP-binding</keyword>
<dbReference type="SUPFAM" id="SSF55874">
    <property type="entry name" value="ATPase domain of HSP90 chaperone/DNA topoisomerase II/histidine kinase"/>
    <property type="match status" value="1"/>
</dbReference>
<dbReference type="PANTHER" id="PTHR43065:SF10">
    <property type="entry name" value="PEROXIDE STRESS-ACTIVATED HISTIDINE KINASE MAK3"/>
    <property type="match status" value="1"/>
</dbReference>
<proteinExistence type="predicted"/>
<evidence type="ECO:0000313" key="11">
    <source>
        <dbReference type="Proteomes" id="UP000445000"/>
    </source>
</evidence>
<keyword evidence="3" id="KW-0597">Phosphoprotein</keyword>
<evidence type="ECO:0000256" key="8">
    <source>
        <dbReference type="ARBA" id="ARBA00023012"/>
    </source>
</evidence>
<keyword evidence="5" id="KW-0547">Nucleotide-binding</keyword>
<dbReference type="InterPro" id="IPR005467">
    <property type="entry name" value="His_kinase_dom"/>
</dbReference>
<dbReference type="GO" id="GO:0000155">
    <property type="term" value="F:phosphorelay sensor kinase activity"/>
    <property type="evidence" value="ECO:0007669"/>
    <property type="project" value="InterPro"/>
</dbReference>
<dbReference type="SUPFAM" id="SSF47384">
    <property type="entry name" value="Homodimeric domain of signal transducing histidine kinase"/>
    <property type="match status" value="1"/>
</dbReference>
<protein>
    <recommendedName>
        <fullName evidence="2">histidine kinase</fullName>
        <ecNumber evidence="2">2.7.13.3</ecNumber>
    </recommendedName>
</protein>
<dbReference type="InterPro" id="IPR036097">
    <property type="entry name" value="HisK_dim/P_sf"/>
</dbReference>
<dbReference type="Gene3D" id="1.10.287.130">
    <property type="match status" value="1"/>
</dbReference>
<dbReference type="InterPro" id="IPR036890">
    <property type="entry name" value="HATPase_C_sf"/>
</dbReference>
<dbReference type="EC" id="2.7.13.3" evidence="2"/>
<evidence type="ECO:0000313" key="10">
    <source>
        <dbReference type="EMBL" id="GFE81022.1"/>
    </source>
</evidence>
<dbReference type="SMART" id="SM00388">
    <property type="entry name" value="HisKA"/>
    <property type="match status" value="1"/>
</dbReference>
<evidence type="ECO:0000256" key="5">
    <source>
        <dbReference type="ARBA" id="ARBA00022741"/>
    </source>
</evidence>
<dbReference type="InterPro" id="IPR003594">
    <property type="entry name" value="HATPase_dom"/>
</dbReference>
<evidence type="ECO:0000256" key="4">
    <source>
        <dbReference type="ARBA" id="ARBA00022679"/>
    </source>
</evidence>
<comment type="caution">
    <text evidence="10">The sequence shown here is derived from an EMBL/GenBank/DDBJ whole genome shotgun (WGS) entry which is preliminary data.</text>
</comment>
<dbReference type="PANTHER" id="PTHR43065">
    <property type="entry name" value="SENSOR HISTIDINE KINASE"/>
    <property type="match status" value="1"/>
</dbReference>
<dbReference type="PROSITE" id="PS50109">
    <property type="entry name" value="HIS_KIN"/>
    <property type="match status" value="1"/>
</dbReference>
<dbReference type="GO" id="GO:0005524">
    <property type="term" value="F:ATP binding"/>
    <property type="evidence" value="ECO:0007669"/>
    <property type="project" value="UniProtKB-KW"/>
</dbReference>
<feature type="domain" description="Histidine kinase" evidence="9">
    <location>
        <begin position="60"/>
        <end position="279"/>
    </location>
</feature>
<evidence type="ECO:0000256" key="1">
    <source>
        <dbReference type="ARBA" id="ARBA00000085"/>
    </source>
</evidence>
<dbReference type="PRINTS" id="PR00344">
    <property type="entry name" value="BCTRLSENSOR"/>
</dbReference>
<dbReference type="CDD" id="cd00082">
    <property type="entry name" value="HisKA"/>
    <property type="match status" value="1"/>
</dbReference>
<dbReference type="SMART" id="SM00387">
    <property type="entry name" value="HATPase_c"/>
    <property type="match status" value="1"/>
</dbReference>
<organism evidence="10 11">
    <name type="scientific">Steroidobacter agaridevorans</name>
    <dbReference type="NCBI Taxonomy" id="2695856"/>
    <lineage>
        <taxon>Bacteria</taxon>
        <taxon>Pseudomonadati</taxon>
        <taxon>Pseudomonadota</taxon>
        <taxon>Gammaproteobacteria</taxon>
        <taxon>Steroidobacterales</taxon>
        <taxon>Steroidobacteraceae</taxon>
        <taxon>Steroidobacter</taxon>
    </lineage>
</organism>
<reference evidence="11" key="1">
    <citation type="submission" date="2020-01" db="EMBL/GenBank/DDBJ databases">
        <title>'Steroidobacter agaridevorans' sp. nov., agar-degrading bacteria isolated from rhizosphere soils.</title>
        <authorList>
            <person name="Ikenaga M."/>
            <person name="Kataoka M."/>
            <person name="Murouchi A."/>
            <person name="Katsuragi S."/>
            <person name="Sakai M."/>
        </authorList>
    </citation>
    <scope>NUCLEOTIDE SEQUENCE [LARGE SCALE GENOMIC DNA]</scope>
    <source>
        <strain evidence="11">YU21-B</strain>
    </source>
</reference>
<dbReference type="EMBL" id="BLJN01000003">
    <property type="protein sequence ID" value="GFE81022.1"/>
    <property type="molecule type" value="Genomic_DNA"/>
</dbReference>